<feature type="signal peptide" evidence="1">
    <location>
        <begin position="1"/>
        <end position="25"/>
    </location>
</feature>
<dbReference type="EMBL" id="CP088295">
    <property type="protein sequence ID" value="UUY03287.1"/>
    <property type="molecule type" value="Genomic_DNA"/>
</dbReference>
<evidence type="ECO:0000313" key="2">
    <source>
        <dbReference type="EMBL" id="UUY03287.1"/>
    </source>
</evidence>
<evidence type="ECO:0000256" key="1">
    <source>
        <dbReference type="SAM" id="SignalP"/>
    </source>
</evidence>
<sequence>MRVRSAVRAIAAVVVPLALCAPAGAAVQTSDVDGYVTATALDDGAILTTRGGSPISELAPLLLTKPAGSPVLSTLDLTAERDASPFIWPRPGGGATVVFQGWDDERFVTLWNRTPAGGLGPADIRLLDGTTVSGARFPSYTGFEVVSSTPAGDELARVNDFLDPGSDPEILLLRRAGEQTWRQIPAPSSFESLPGGSQLTTDGRIVAVGLTGPYSDVVIRAEIFADGAWSHAHEITQLDVFQPRSLYVGDAIDTESGPDGTVVVAWSGVRDDTRLIEAAALARGATRFSAPSLITDARDRTELRLVVGDGGETVLDIETRIARGAVRDVIATGPHAGPYVLREGASVSNANARGDVLLSLRGESEPRLVTRAAPGAPSTETAFPQEAQASYLAPKAPTLTWLASSGDRHSVVRGGPQGVTSTTLVRCGAIDAGQVVGAGDRVAVLTSGAGRGEVAYPAGPAGAWRVVSVPAGDSNRLSLAPTGDMLAIAGSYAPDGPARLTALTGAVSDGAPAPVASGGSCVTPRPFDLHASTTPAGDVRVLARCGQAGGCRGTLVAQLPGTFGLPVAQRGFRIADGGEFETTLRLPGFVRARVARGARVKVTALGPTGRVLGSAVASS</sequence>
<organism evidence="2 3">
    <name type="scientific">Svornostia abyssi</name>
    <dbReference type="NCBI Taxonomy" id="2898438"/>
    <lineage>
        <taxon>Bacteria</taxon>
        <taxon>Bacillati</taxon>
        <taxon>Actinomycetota</taxon>
        <taxon>Thermoleophilia</taxon>
        <taxon>Solirubrobacterales</taxon>
        <taxon>Baekduiaceae</taxon>
        <taxon>Svornostia</taxon>
    </lineage>
</organism>
<proteinExistence type="predicted"/>
<evidence type="ECO:0000313" key="3">
    <source>
        <dbReference type="Proteomes" id="UP001058860"/>
    </source>
</evidence>
<keyword evidence="1" id="KW-0732">Signal</keyword>
<name>A0ABY5PFD6_9ACTN</name>
<reference evidence="3" key="1">
    <citation type="submission" date="2021-11" db="EMBL/GenBank/DDBJ databases">
        <title>Cultivation dependent microbiological survey of springs from the worlds oldest radium mine currently devoted to the extraction of radon-saturated water.</title>
        <authorList>
            <person name="Kapinusova G."/>
            <person name="Smrhova T."/>
            <person name="Strejcek M."/>
            <person name="Suman J."/>
            <person name="Jani K."/>
            <person name="Pajer P."/>
            <person name="Uhlik O."/>
        </authorList>
    </citation>
    <scope>NUCLEOTIDE SEQUENCE [LARGE SCALE GENOMIC DNA]</scope>
    <source>
        <strain evidence="3">J379</strain>
    </source>
</reference>
<feature type="chain" id="PRO_5047154771" evidence="1">
    <location>
        <begin position="26"/>
        <end position="619"/>
    </location>
</feature>
<protein>
    <submittedName>
        <fullName evidence="2">Uncharacterized protein</fullName>
    </submittedName>
</protein>
<keyword evidence="3" id="KW-1185">Reference proteome</keyword>
<accession>A0ABY5PFD6</accession>
<dbReference type="RefSeq" id="WP_353863799.1">
    <property type="nucleotide sequence ID" value="NZ_CP088295.1"/>
</dbReference>
<dbReference type="Proteomes" id="UP001058860">
    <property type="component" value="Chromosome"/>
</dbReference>
<gene>
    <name evidence="2" type="ORF">LRS13_21865</name>
</gene>